<comment type="caution">
    <text evidence="2">The sequence shown here is derived from an EMBL/GenBank/DDBJ whole genome shotgun (WGS) entry which is preliminary data.</text>
</comment>
<sequence>MIRHRSNSESSAGLKENPDDMPDSDSGHAPWTSEASPLGTGLPRPTTRAIECVNEKAEAALGPYWAAEWDLIRNRYDEIKSVPVTTHRGRLMQRLKLARVNRAAKIVNKREKVHKEAVEAWKKEKMQEIAARSVASRRMSHRTSSMDEVVEGFINNVDPKERAKADVPWARRAKRRWTA</sequence>
<dbReference type="Proteomes" id="UP001175000">
    <property type="component" value="Unassembled WGS sequence"/>
</dbReference>
<proteinExistence type="predicted"/>
<evidence type="ECO:0000256" key="1">
    <source>
        <dbReference type="SAM" id="MobiDB-lite"/>
    </source>
</evidence>
<gene>
    <name evidence="2" type="ORF">B0T14DRAFT_602742</name>
</gene>
<evidence type="ECO:0000313" key="3">
    <source>
        <dbReference type="Proteomes" id="UP001175000"/>
    </source>
</evidence>
<organism evidence="2 3">
    <name type="scientific">Immersiella caudata</name>
    <dbReference type="NCBI Taxonomy" id="314043"/>
    <lineage>
        <taxon>Eukaryota</taxon>
        <taxon>Fungi</taxon>
        <taxon>Dikarya</taxon>
        <taxon>Ascomycota</taxon>
        <taxon>Pezizomycotina</taxon>
        <taxon>Sordariomycetes</taxon>
        <taxon>Sordariomycetidae</taxon>
        <taxon>Sordariales</taxon>
        <taxon>Lasiosphaeriaceae</taxon>
        <taxon>Immersiella</taxon>
    </lineage>
</organism>
<name>A0AA39WZC5_9PEZI</name>
<evidence type="ECO:0000313" key="2">
    <source>
        <dbReference type="EMBL" id="KAK0624408.1"/>
    </source>
</evidence>
<feature type="region of interest" description="Disordered" evidence="1">
    <location>
        <begin position="1"/>
        <end position="45"/>
    </location>
</feature>
<protein>
    <submittedName>
        <fullName evidence="2">Uncharacterized protein</fullName>
    </submittedName>
</protein>
<dbReference type="EMBL" id="JAULSU010000003">
    <property type="protein sequence ID" value="KAK0624408.1"/>
    <property type="molecule type" value="Genomic_DNA"/>
</dbReference>
<dbReference type="AlphaFoldDB" id="A0AA39WZC5"/>
<accession>A0AA39WZC5</accession>
<keyword evidence="3" id="KW-1185">Reference proteome</keyword>
<reference evidence="2" key="1">
    <citation type="submission" date="2023-06" db="EMBL/GenBank/DDBJ databases">
        <title>Genome-scale phylogeny and comparative genomics of the fungal order Sordariales.</title>
        <authorList>
            <consortium name="Lawrence Berkeley National Laboratory"/>
            <person name="Hensen N."/>
            <person name="Bonometti L."/>
            <person name="Westerberg I."/>
            <person name="Brannstrom I.O."/>
            <person name="Guillou S."/>
            <person name="Cros-Aarteil S."/>
            <person name="Calhoun S."/>
            <person name="Haridas S."/>
            <person name="Kuo A."/>
            <person name="Mondo S."/>
            <person name="Pangilinan J."/>
            <person name="Riley R."/>
            <person name="Labutti K."/>
            <person name="Andreopoulos B."/>
            <person name="Lipzen A."/>
            <person name="Chen C."/>
            <person name="Yanf M."/>
            <person name="Daum C."/>
            <person name="Ng V."/>
            <person name="Clum A."/>
            <person name="Steindorff A."/>
            <person name="Ohm R."/>
            <person name="Martin F."/>
            <person name="Silar P."/>
            <person name="Natvig D."/>
            <person name="Lalanne C."/>
            <person name="Gautier V."/>
            <person name="Ament-Velasquez S.L."/>
            <person name="Kruys A."/>
            <person name="Hutchinson M.I."/>
            <person name="Powell A.J."/>
            <person name="Barry K."/>
            <person name="Miller A.N."/>
            <person name="Grigoriev I.V."/>
            <person name="Debuchy R."/>
            <person name="Gladieux P."/>
            <person name="Thoren M.H."/>
            <person name="Johannesson H."/>
        </authorList>
    </citation>
    <scope>NUCLEOTIDE SEQUENCE</scope>
    <source>
        <strain evidence="2">CBS 606.72</strain>
    </source>
</reference>